<dbReference type="EMBL" id="QRJE01000008">
    <property type="protein sequence ID" value="RHH14404.1"/>
    <property type="molecule type" value="Genomic_DNA"/>
</dbReference>
<comment type="caution">
    <text evidence="1">The sequence shown here is derived from an EMBL/GenBank/DDBJ whole genome shotgun (WGS) entry which is preliminary data.</text>
</comment>
<name>A0A396C6R9_BACFG</name>
<dbReference type="RefSeq" id="WP_122330052.1">
    <property type="nucleotide sequence ID" value="NZ_JAQDYY010000001.1"/>
</dbReference>
<proteinExistence type="predicted"/>
<accession>A0A396C6R9</accession>
<organism evidence="1 2">
    <name type="scientific">Bacteroides fragilis</name>
    <dbReference type="NCBI Taxonomy" id="817"/>
    <lineage>
        <taxon>Bacteria</taxon>
        <taxon>Pseudomonadati</taxon>
        <taxon>Bacteroidota</taxon>
        <taxon>Bacteroidia</taxon>
        <taxon>Bacteroidales</taxon>
        <taxon>Bacteroidaceae</taxon>
        <taxon>Bacteroides</taxon>
    </lineage>
</organism>
<dbReference type="AlphaFoldDB" id="A0A396C6R9"/>
<reference evidence="1 2" key="1">
    <citation type="submission" date="2018-08" db="EMBL/GenBank/DDBJ databases">
        <title>A genome reference for cultivated species of the human gut microbiota.</title>
        <authorList>
            <person name="Zou Y."/>
            <person name="Xue W."/>
            <person name="Luo G."/>
        </authorList>
    </citation>
    <scope>NUCLEOTIDE SEQUENCE [LARGE SCALE GENOMIC DNA]</scope>
    <source>
        <strain evidence="1 2">AM18-6</strain>
    </source>
</reference>
<evidence type="ECO:0000313" key="1">
    <source>
        <dbReference type="EMBL" id="RHH14404.1"/>
    </source>
</evidence>
<sequence length="260" mass="30125">MNDKSMKIQRSSGYMFNNTNKQLEKYEFISCRFNFAKDSVQYKCRLGGVETTVEDTNLRVYASESDYKKNISLEHYNLNFNEAMKRTYGFSPQWDGEERPKAWEYKDGDAVLIDIFDITFTIIGKYKFEKDSNRQIYVSHSQVFDFHDLVIKEADGSIKIQKSPASRMVFNDEQKALVEEFISVLQKLNAAEVKVLLDEGCPKLYVMPMTNIQTLDPWDNGNGPYTQIQDMIMGIDYTDIFTFNSEDYGLLATFKEEGNG</sequence>
<gene>
    <name evidence="1" type="ORF">DW228_06280</name>
</gene>
<evidence type="ECO:0000313" key="2">
    <source>
        <dbReference type="Proteomes" id="UP000266644"/>
    </source>
</evidence>
<dbReference type="Proteomes" id="UP000266644">
    <property type="component" value="Unassembled WGS sequence"/>
</dbReference>
<protein>
    <submittedName>
        <fullName evidence="1">Uncharacterized protein</fullName>
    </submittedName>
</protein>